<dbReference type="STRING" id="1458461.BN1012_Phect2056"/>
<dbReference type="Pfam" id="PF11867">
    <property type="entry name" value="T1RH-like_C"/>
    <property type="match status" value="1"/>
</dbReference>
<dbReference type="InterPro" id="IPR014001">
    <property type="entry name" value="Helicase_ATP-bd"/>
</dbReference>
<evidence type="ECO:0000256" key="2">
    <source>
        <dbReference type="ARBA" id="ARBA00008598"/>
    </source>
</evidence>
<evidence type="ECO:0000256" key="9">
    <source>
        <dbReference type="ARBA" id="ARBA00023125"/>
    </source>
</evidence>
<dbReference type="CDD" id="cd22332">
    <property type="entry name" value="HsdR_N"/>
    <property type="match status" value="1"/>
</dbReference>
<dbReference type="Pfam" id="PF04313">
    <property type="entry name" value="HSDR_N"/>
    <property type="match status" value="1"/>
</dbReference>
<keyword evidence="14" id="KW-1185">Reference proteome</keyword>
<dbReference type="Proteomes" id="UP000032160">
    <property type="component" value="Chromosome I"/>
</dbReference>
<dbReference type="AlphaFoldDB" id="X5MFY5"/>
<keyword evidence="3" id="KW-0540">Nuclease</keyword>
<dbReference type="GO" id="GO:0009307">
    <property type="term" value="P:DNA restriction-modification system"/>
    <property type="evidence" value="ECO:0007669"/>
    <property type="project" value="UniProtKB-KW"/>
</dbReference>
<keyword evidence="6" id="KW-0255">Endonuclease</keyword>
<dbReference type="GO" id="GO:0005524">
    <property type="term" value="F:ATP binding"/>
    <property type="evidence" value="ECO:0007669"/>
    <property type="project" value="UniProtKB-KW"/>
</dbReference>
<evidence type="ECO:0000256" key="10">
    <source>
        <dbReference type="RuleBase" id="RU364115"/>
    </source>
</evidence>
<dbReference type="InterPro" id="IPR055180">
    <property type="entry name" value="HsdR_RecA-like_helicase_dom_2"/>
</dbReference>
<dbReference type="InterPro" id="IPR004473">
    <property type="entry name" value="Restrct_endonuc_typeI_HsdR"/>
</dbReference>
<sequence>MVQATFAEHLEQVLGWDNVYAFNTETFGPDGTLGRKDTTEAVLTRDLRTALERLNPDLPAPAIDDAIRALTVYDVSRSMVQHNRDFYRMIQGGVPITYLDAEGRRKSARARVIDFDNAPGANRFLAVRELKLTGIRTPNYNRRADLVCFVNGLPLVFIELKAVYKNIRAGFDSNLRDYMDEHVIAHAFHHNAFLIVSNGDSARYGSITSEWEHFNEWKRLDEDDAGSVDAERLLNGMLAHDRLLDLVENFILFDESKAGTARKVVARNHQLLGVNRAVASVARQEAIKADIPPEERLMHRVVELPLERKPSSKKKKDVQLSANAAAALPSFIPEGPVDIIERAHPDLGRLGVFWHTQGSGKSYSMAFFTEKVRRKIPGNFTFLLMTDRNDLDSQIYKTFVGCGIAGNKPPRAASGDDLERILKENHQYVFSLIHKFNKNVNPEKPYSERDDIIVISDEAHRTQAGRLARNMRLALPNAAFIGFTGTPLFKQDQITKRIFGDYVSRYDFKRSEEDGATVKLVYENRGEKLGVARADLNDRIAEKIEETELNPDQAALLDKLLGKDYEVITADERLDKIAADFVEHCATRWESGKSLFVCIDKITCARMHQMIIPRWRAKAAAVRATAEQKQAEAESAADETRRAVLLEQAQKLSAQADWLDETIVEIIISEAQNEVAEFKKWGFDIIPHRSLMKRGFDTEKGERVDVETAFKNPKHPFRVAIVCAMWLTGFDVECLSTLYIDKPMKAHTLMQAIARANRVYPGKDFGLIVDYNGMLASLRAALAQYALGDDGSSGEDIIAPIEERVQALLEAVEASEAHLRGLGFDLASLLGSKGFARIKGLKDAVEAVYSTDEAKRRFEIIARQVFIRFKALLMEPSALAYAERHDDIEAIYKKLTERRDTADVTALLKELHRIINESIRTQAPGDDQAEGLTFDLSQIDLEKLRDEFAKKVRRKATALQDIREIVEQKLVQMLARNPTRMDYQIKYEQIVAEYNREKDRATVEETFRRLTELMAELDAETKRAVEEGLTEDELALFDLLKKDSLSKANRERIKQASRDLLASITARLSELDRFWEKEETKADIEVLILNAVHTNLPTPPFTADEKKALAKAVYSHVLQQSMSDRWAKAA</sequence>
<keyword evidence="4 10" id="KW-0547">Nucleotide-binding</keyword>
<dbReference type="EMBL" id="HG966617">
    <property type="protein sequence ID" value="CDO60269.1"/>
    <property type="molecule type" value="Genomic_DNA"/>
</dbReference>
<comment type="similarity">
    <text evidence="2 10">Belongs to the HsdR family.</text>
</comment>
<comment type="catalytic activity">
    <reaction evidence="1 10">
        <text>Endonucleolytic cleavage of DNA to give random double-stranded fragments with terminal 5'-phosphates, ATP is simultaneously hydrolyzed.</text>
        <dbReference type="EC" id="3.1.21.3"/>
    </reaction>
</comment>
<evidence type="ECO:0000256" key="7">
    <source>
        <dbReference type="ARBA" id="ARBA00022801"/>
    </source>
</evidence>
<dbReference type="Pfam" id="PF18766">
    <property type="entry name" value="SWI2_SNF2"/>
    <property type="match status" value="1"/>
</dbReference>
<evidence type="ECO:0000256" key="4">
    <source>
        <dbReference type="ARBA" id="ARBA00022741"/>
    </source>
</evidence>
<dbReference type="Gene3D" id="3.40.50.300">
    <property type="entry name" value="P-loop containing nucleotide triphosphate hydrolases"/>
    <property type="match status" value="2"/>
</dbReference>
<name>X5MFY5_9HYPH</name>
<keyword evidence="5 10" id="KW-0680">Restriction system</keyword>
<dbReference type="GO" id="GO:0009035">
    <property type="term" value="F:type I site-specific deoxyribonuclease activity"/>
    <property type="evidence" value="ECO:0007669"/>
    <property type="project" value="UniProtKB-EC"/>
</dbReference>
<dbReference type="Pfam" id="PF22679">
    <property type="entry name" value="T1R_D3-like"/>
    <property type="match status" value="1"/>
</dbReference>
<comment type="subunit">
    <text evidence="10">The type I restriction/modification system is composed of three polypeptides R, M and S.</text>
</comment>
<feature type="domain" description="Helicase ATP-binding" evidence="12">
    <location>
        <begin position="316"/>
        <end position="524"/>
    </location>
</feature>
<dbReference type="InterPro" id="IPR027417">
    <property type="entry name" value="P-loop_NTPase"/>
</dbReference>
<dbReference type="PANTHER" id="PTHR30195">
    <property type="entry name" value="TYPE I SITE-SPECIFIC DEOXYRIBONUCLEASE PROTEIN SUBUNIT M AND R"/>
    <property type="match status" value="1"/>
</dbReference>
<evidence type="ECO:0000256" key="3">
    <source>
        <dbReference type="ARBA" id="ARBA00022722"/>
    </source>
</evidence>
<dbReference type="NCBIfam" id="TIGR00348">
    <property type="entry name" value="hsdR"/>
    <property type="match status" value="1"/>
</dbReference>
<organism evidence="13 14">
    <name type="scientific">Candidatus Phaeomarinibacter ectocarpi</name>
    <dbReference type="NCBI Taxonomy" id="1458461"/>
    <lineage>
        <taxon>Bacteria</taxon>
        <taxon>Pseudomonadati</taxon>
        <taxon>Pseudomonadota</taxon>
        <taxon>Alphaproteobacteria</taxon>
        <taxon>Hyphomicrobiales</taxon>
        <taxon>Parvibaculaceae</taxon>
        <taxon>Candidatus Phaeomarinibacter</taxon>
    </lineage>
</organism>
<dbReference type="PANTHER" id="PTHR30195:SF15">
    <property type="entry name" value="TYPE I RESTRICTION ENZYME HINDI ENDONUCLEASE SUBUNIT"/>
    <property type="match status" value="1"/>
</dbReference>
<evidence type="ECO:0000313" key="14">
    <source>
        <dbReference type="Proteomes" id="UP000032160"/>
    </source>
</evidence>
<dbReference type="InterPro" id="IPR021810">
    <property type="entry name" value="T1RH-like_C"/>
</dbReference>
<dbReference type="InterPro" id="IPR051268">
    <property type="entry name" value="Type-I_R_enzyme_R_subunit"/>
</dbReference>
<dbReference type="InterPro" id="IPR007409">
    <property type="entry name" value="Restrct_endonuc_type1_HsdR_N"/>
</dbReference>
<protein>
    <recommendedName>
        <fullName evidence="10">Type I restriction enzyme endonuclease subunit</fullName>
        <shortName evidence="10">R protein</shortName>
        <ecNumber evidence="10">3.1.21.3</ecNumber>
    </recommendedName>
</protein>
<dbReference type="REBASE" id="82806">
    <property type="entry name" value="Pec32ORF2060P"/>
</dbReference>
<dbReference type="SUPFAM" id="SSF52540">
    <property type="entry name" value="P-loop containing nucleoside triphosphate hydrolases"/>
    <property type="match status" value="2"/>
</dbReference>
<proteinExistence type="inferred from homology"/>
<dbReference type="SMART" id="SM00487">
    <property type="entry name" value="DEXDc"/>
    <property type="match status" value="1"/>
</dbReference>
<comment type="function">
    <text evidence="10">Subunit R is required for both nuclease and ATPase activities, but not for modification.</text>
</comment>
<dbReference type="GO" id="GO:0003677">
    <property type="term" value="F:DNA binding"/>
    <property type="evidence" value="ECO:0007669"/>
    <property type="project" value="UniProtKB-KW"/>
</dbReference>
<evidence type="ECO:0000256" key="8">
    <source>
        <dbReference type="ARBA" id="ARBA00022840"/>
    </source>
</evidence>
<dbReference type="InterPro" id="IPR040980">
    <property type="entry name" value="SWI2_SNF2"/>
</dbReference>
<accession>X5MFY5</accession>
<dbReference type="KEGG" id="pect:BN1012_Phect2056"/>
<evidence type="ECO:0000256" key="11">
    <source>
        <dbReference type="SAM" id="Coils"/>
    </source>
</evidence>
<dbReference type="HOGENOM" id="CLU_005762_1_1_5"/>
<evidence type="ECO:0000259" key="12">
    <source>
        <dbReference type="SMART" id="SM00487"/>
    </source>
</evidence>
<gene>
    <name evidence="13" type="ORF">BN1012_Phect2056</name>
</gene>
<dbReference type="CDD" id="cd18800">
    <property type="entry name" value="SF2_C_EcoR124I-like"/>
    <property type="match status" value="1"/>
</dbReference>
<keyword evidence="11" id="KW-0175">Coiled coil</keyword>
<evidence type="ECO:0000256" key="6">
    <source>
        <dbReference type="ARBA" id="ARBA00022759"/>
    </source>
</evidence>
<evidence type="ECO:0000256" key="5">
    <source>
        <dbReference type="ARBA" id="ARBA00022747"/>
    </source>
</evidence>
<dbReference type="PATRIC" id="fig|1458461.3.peg.2062"/>
<evidence type="ECO:0000256" key="1">
    <source>
        <dbReference type="ARBA" id="ARBA00000851"/>
    </source>
</evidence>
<keyword evidence="8 10" id="KW-0067">ATP-binding</keyword>
<evidence type="ECO:0000313" key="13">
    <source>
        <dbReference type="EMBL" id="CDO60269.1"/>
    </source>
</evidence>
<keyword evidence="7 10" id="KW-0378">Hydrolase</keyword>
<feature type="coiled-coil region" evidence="11">
    <location>
        <begin position="1000"/>
        <end position="1027"/>
    </location>
</feature>
<dbReference type="Gene3D" id="3.90.1570.50">
    <property type="match status" value="1"/>
</dbReference>
<dbReference type="EC" id="3.1.21.3" evidence="10"/>
<keyword evidence="9 10" id="KW-0238">DNA-binding</keyword>
<reference evidence="13 14" key="1">
    <citation type="journal article" date="2014" name="Front. Genet.">
        <title>Genome and metabolic network of "Candidatus Phaeomarinobacter ectocarpi" Ec32, a new candidate genus of Alphaproteobacteria frequently associated with brown algae.</title>
        <authorList>
            <person name="Dittami S.M."/>
            <person name="Barbeyron T."/>
            <person name="Boyen C."/>
            <person name="Cambefort J."/>
            <person name="Collet G."/>
            <person name="Delage L."/>
            <person name="Gobet A."/>
            <person name="Groisillier A."/>
            <person name="Leblanc C."/>
            <person name="Michel G."/>
            <person name="Scornet D."/>
            <person name="Siegel A."/>
            <person name="Tapia J.E."/>
            <person name="Tonon T."/>
        </authorList>
    </citation>
    <scope>NUCLEOTIDE SEQUENCE [LARGE SCALE GENOMIC DNA]</scope>
    <source>
        <strain evidence="13 14">Ec32</strain>
    </source>
</reference>